<keyword evidence="3" id="KW-1185">Reference proteome</keyword>
<protein>
    <recommendedName>
        <fullName evidence="4">PEP-CTERM protein-sorting domain-containing protein</fullName>
    </recommendedName>
</protein>
<evidence type="ECO:0008006" key="4">
    <source>
        <dbReference type="Google" id="ProtNLM"/>
    </source>
</evidence>
<reference evidence="2 3" key="1">
    <citation type="journal article" date="2023" name="Ecotoxicol. Environ. Saf.">
        <title>Mercury remediation potential of mercury-resistant strain Rheinheimera metallidurans sp. nov. isolated from a municipal waste dumping site.</title>
        <authorList>
            <person name="Yadav V."/>
            <person name="Manjhi A."/>
            <person name="Vadakedath N."/>
        </authorList>
    </citation>
    <scope>NUCLEOTIDE SEQUENCE [LARGE SCALE GENOMIC DNA]</scope>
    <source>
        <strain evidence="2 3">E-49</strain>
    </source>
</reference>
<feature type="signal peptide" evidence="1">
    <location>
        <begin position="1"/>
        <end position="22"/>
    </location>
</feature>
<sequence length="206" mass="22488">MKQSVVALFVFVSWFSSIAAHAGIISFTDRSLFESFINDFVVDEFNDINLGPAFGRSRAGYSWTMDDYGCVDSLGCTSPNSVNPFVGNNNNWIWTYGSGSFNFNFGITAFGFDYVNPYNSNTAQLGLNTMLSGVQSNGAFFGIASTDGSYLPAIAYLQSQSFMGFDNLTYSITANGSSTPIPEPWPLAVFALALVMFTLQARKKRS</sequence>
<gene>
    <name evidence="2" type="ORF">MN202_07010</name>
</gene>
<dbReference type="EMBL" id="JALAAR010000004">
    <property type="protein sequence ID" value="MEH8016973.1"/>
    <property type="molecule type" value="Genomic_DNA"/>
</dbReference>
<proteinExistence type="predicted"/>
<dbReference type="RefSeq" id="WP_335735385.1">
    <property type="nucleotide sequence ID" value="NZ_JALAAR010000004.1"/>
</dbReference>
<name>A0ABU8C5T3_9GAMM</name>
<accession>A0ABU8C5T3</accession>
<comment type="caution">
    <text evidence="2">The sequence shown here is derived from an EMBL/GenBank/DDBJ whole genome shotgun (WGS) entry which is preliminary data.</text>
</comment>
<organism evidence="2 3">
    <name type="scientific">Rheinheimera muenzenbergensis</name>
    <dbReference type="NCBI Taxonomy" id="1193628"/>
    <lineage>
        <taxon>Bacteria</taxon>
        <taxon>Pseudomonadati</taxon>
        <taxon>Pseudomonadota</taxon>
        <taxon>Gammaproteobacteria</taxon>
        <taxon>Chromatiales</taxon>
        <taxon>Chromatiaceae</taxon>
        <taxon>Rheinheimera</taxon>
    </lineage>
</organism>
<feature type="chain" id="PRO_5047102931" description="PEP-CTERM protein-sorting domain-containing protein" evidence="1">
    <location>
        <begin position="23"/>
        <end position="206"/>
    </location>
</feature>
<evidence type="ECO:0000313" key="3">
    <source>
        <dbReference type="Proteomes" id="UP001375382"/>
    </source>
</evidence>
<dbReference type="Proteomes" id="UP001375382">
    <property type="component" value="Unassembled WGS sequence"/>
</dbReference>
<keyword evidence="1" id="KW-0732">Signal</keyword>
<evidence type="ECO:0000256" key="1">
    <source>
        <dbReference type="SAM" id="SignalP"/>
    </source>
</evidence>
<evidence type="ECO:0000313" key="2">
    <source>
        <dbReference type="EMBL" id="MEH8016973.1"/>
    </source>
</evidence>